<dbReference type="Pfam" id="PF01408">
    <property type="entry name" value="GFO_IDH_MocA"/>
    <property type="match status" value="1"/>
</dbReference>
<accession>E1IBJ7</accession>
<dbReference type="InterPro" id="IPR000683">
    <property type="entry name" value="Gfo/Idh/MocA-like_OxRdtase_N"/>
</dbReference>
<dbReference type="GO" id="GO:0016491">
    <property type="term" value="F:oxidoreductase activity"/>
    <property type="evidence" value="ECO:0007669"/>
    <property type="project" value="UniProtKB-KW"/>
</dbReference>
<evidence type="ECO:0000313" key="6">
    <source>
        <dbReference type="Proteomes" id="UP000054010"/>
    </source>
</evidence>
<evidence type="ECO:0000259" key="4">
    <source>
        <dbReference type="Pfam" id="PF22725"/>
    </source>
</evidence>
<name>E1IBJ7_9CHLR</name>
<dbReference type="Proteomes" id="UP000054010">
    <property type="component" value="Unassembled WGS sequence"/>
</dbReference>
<protein>
    <submittedName>
        <fullName evidence="5">Inositol 2-dehydrogenase</fullName>
    </submittedName>
</protein>
<dbReference type="InterPro" id="IPR036291">
    <property type="entry name" value="NAD(P)-bd_dom_sf"/>
</dbReference>
<dbReference type="Gene3D" id="3.40.50.720">
    <property type="entry name" value="NAD(P)-binding Rossmann-like Domain"/>
    <property type="match status" value="1"/>
</dbReference>
<gene>
    <name evidence="5" type="ORF">OSCT_0698</name>
</gene>
<dbReference type="PANTHER" id="PTHR42840:SF3">
    <property type="entry name" value="BINDING ROSSMANN FOLD OXIDOREDUCTASE, PUTATIVE (AFU_ORTHOLOGUE AFUA_2G10240)-RELATED"/>
    <property type="match status" value="1"/>
</dbReference>
<dbReference type="PANTHER" id="PTHR42840">
    <property type="entry name" value="NAD(P)-BINDING ROSSMANN-FOLD SUPERFAMILY PROTEIN-RELATED"/>
    <property type="match status" value="1"/>
</dbReference>
<dbReference type="AlphaFoldDB" id="E1IBJ7"/>
<dbReference type="Gene3D" id="3.30.360.10">
    <property type="entry name" value="Dihydrodipicolinate Reductase, domain 2"/>
    <property type="match status" value="1"/>
</dbReference>
<dbReference type="EMBL" id="ADVR01000012">
    <property type="protein sequence ID" value="EFO81416.1"/>
    <property type="molecule type" value="Genomic_DNA"/>
</dbReference>
<dbReference type="GO" id="GO:0000166">
    <property type="term" value="F:nucleotide binding"/>
    <property type="evidence" value="ECO:0007669"/>
    <property type="project" value="InterPro"/>
</dbReference>
<dbReference type="eggNOG" id="COG0673">
    <property type="taxonomic scope" value="Bacteria"/>
</dbReference>
<reference evidence="5 6" key="1">
    <citation type="journal article" date="2011" name="J. Bacteriol.">
        <title>Draft genome sequence of the anoxygenic filamentous phototrophic bacterium Oscillochloris trichoides subsp. DG-6.</title>
        <authorList>
            <person name="Kuznetsov B.B."/>
            <person name="Ivanovsky R.N."/>
            <person name="Keppen O.I."/>
            <person name="Sukhacheva M.V."/>
            <person name="Bumazhkin B.K."/>
            <person name="Patutina E.O."/>
            <person name="Beletsky A.V."/>
            <person name="Mardanov A.V."/>
            <person name="Baslerov R.V."/>
            <person name="Panteleeva A.N."/>
            <person name="Kolganova T.V."/>
            <person name="Ravin N.V."/>
            <person name="Skryabin K.G."/>
        </authorList>
    </citation>
    <scope>NUCLEOTIDE SEQUENCE [LARGE SCALE GENOMIC DNA]</scope>
    <source>
        <strain evidence="5 6">DG-6</strain>
    </source>
</reference>
<dbReference type="HOGENOM" id="CLU_023194_0_3_0"/>
<dbReference type="Pfam" id="PF22725">
    <property type="entry name" value="GFO_IDH_MocA_C3"/>
    <property type="match status" value="1"/>
</dbReference>
<feature type="domain" description="Gfo/Idh/MocA-like oxidoreductase N-terminal" evidence="3">
    <location>
        <begin position="15"/>
        <end position="135"/>
    </location>
</feature>
<dbReference type="STRING" id="765420.OSCT_0698"/>
<evidence type="ECO:0000313" key="5">
    <source>
        <dbReference type="EMBL" id="EFO81416.1"/>
    </source>
</evidence>
<dbReference type="InterPro" id="IPR055170">
    <property type="entry name" value="GFO_IDH_MocA-like_dom"/>
</dbReference>
<comment type="similarity">
    <text evidence="1">Belongs to the Gfo/Idh/MocA family.</text>
</comment>
<keyword evidence="2" id="KW-0560">Oxidoreductase</keyword>
<evidence type="ECO:0000256" key="2">
    <source>
        <dbReference type="ARBA" id="ARBA00023002"/>
    </source>
</evidence>
<evidence type="ECO:0000259" key="3">
    <source>
        <dbReference type="Pfam" id="PF01408"/>
    </source>
</evidence>
<dbReference type="SUPFAM" id="SSF55347">
    <property type="entry name" value="Glyceraldehyde-3-phosphate dehydrogenase-like, C-terminal domain"/>
    <property type="match status" value="1"/>
</dbReference>
<comment type="caution">
    <text evidence="5">The sequence shown here is derived from an EMBL/GenBank/DDBJ whole genome shotgun (WGS) entry which is preliminary data.</text>
</comment>
<evidence type="ECO:0000256" key="1">
    <source>
        <dbReference type="ARBA" id="ARBA00010928"/>
    </source>
</evidence>
<dbReference type="NCBIfam" id="TIGR04380">
    <property type="entry name" value="myo_inos_iolG"/>
    <property type="match status" value="1"/>
</dbReference>
<dbReference type="InterPro" id="IPR030827">
    <property type="entry name" value="Myo_inos_IolG"/>
</dbReference>
<proteinExistence type="inferred from homology"/>
<sequence>MYAYLGKGILMPDRLRIGLLGAGRIGKVHATTLVQRVPDAELVAIADPQIEAAQRLADQLRVPHVSPDAHTILSDPNIDAVLICTPTASHPALIADAAAAGKHIFCEKPVALDLESHDTAVAAAEAAGVKLQIGFNRRFDANFARMRQAVIDDEIGQVELLHIISRDPAPPSLDYLRTSGGIFLDMTIHDFDMARFLTGSEIVQVYAQGAVLIDPAIATVGDIDTHVTLLRFANGAIGSIDNSRRAGFGYDQRAEMLGSRGAIQASNNYPNNVVISTNKIVQRDLPLNFFMQRYVEAFANEIAAFVRSVREDLPVAVSGADARAALAVALAAQRSHTEQRPISLA</sequence>
<dbReference type="SUPFAM" id="SSF51735">
    <property type="entry name" value="NAD(P)-binding Rossmann-fold domains"/>
    <property type="match status" value="1"/>
</dbReference>
<organism evidence="5 6">
    <name type="scientific">Oscillochloris trichoides DG-6</name>
    <dbReference type="NCBI Taxonomy" id="765420"/>
    <lineage>
        <taxon>Bacteria</taxon>
        <taxon>Bacillati</taxon>
        <taxon>Chloroflexota</taxon>
        <taxon>Chloroflexia</taxon>
        <taxon>Chloroflexales</taxon>
        <taxon>Chloroflexineae</taxon>
        <taxon>Oscillochloridaceae</taxon>
        <taxon>Oscillochloris</taxon>
    </lineage>
</organism>
<feature type="domain" description="GFO/IDH/MocA-like oxidoreductase" evidence="4">
    <location>
        <begin position="143"/>
        <end position="263"/>
    </location>
</feature>
<keyword evidence="6" id="KW-1185">Reference proteome</keyword>